<dbReference type="EMBL" id="JAERRB010000001">
    <property type="protein sequence ID" value="MBL0740610.1"/>
    <property type="molecule type" value="Genomic_DNA"/>
</dbReference>
<dbReference type="InterPro" id="IPR011051">
    <property type="entry name" value="RmlC_Cupin_sf"/>
</dbReference>
<dbReference type="PANTHER" id="PTHR43280:SF2">
    <property type="entry name" value="HTH-TYPE TRANSCRIPTIONAL REGULATOR EXSA"/>
    <property type="match status" value="1"/>
</dbReference>
<comment type="caution">
    <text evidence="5">The sequence shown here is derived from an EMBL/GenBank/DDBJ whole genome shotgun (WGS) entry which is preliminary data.</text>
</comment>
<name>A0ABS1KMC0_9BACT</name>
<dbReference type="Pfam" id="PF22200">
    <property type="entry name" value="ExsA_N"/>
    <property type="match status" value="1"/>
</dbReference>
<dbReference type="RefSeq" id="WP_202007936.1">
    <property type="nucleotide sequence ID" value="NZ_JAERRB010000001.1"/>
</dbReference>
<dbReference type="InterPro" id="IPR054015">
    <property type="entry name" value="ExsA-like_N"/>
</dbReference>
<evidence type="ECO:0000259" key="4">
    <source>
        <dbReference type="PROSITE" id="PS01124"/>
    </source>
</evidence>
<dbReference type="PANTHER" id="PTHR43280">
    <property type="entry name" value="ARAC-FAMILY TRANSCRIPTIONAL REGULATOR"/>
    <property type="match status" value="1"/>
</dbReference>
<dbReference type="InterPro" id="IPR009057">
    <property type="entry name" value="Homeodomain-like_sf"/>
</dbReference>
<dbReference type="Pfam" id="PF12833">
    <property type="entry name" value="HTH_18"/>
    <property type="match status" value="1"/>
</dbReference>
<dbReference type="Gene3D" id="2.60.120.10">
    <property type="entry name" value="Jelly Rolls"/>
    <property type="match status" value="1"/>
</dbReference>
<evidence type="ECO:0000313" key="5">
    <source>
        <dbReference type="EMBL" id="MBL0740610.1"/>
    </source>
</evidence>
<dbReference type="InterPro" id="IPR018060">
    <property type="entry name" value="HTH_AraC"/>
</dbReference>
<dbReference type="InterPro" id="IPR014710">
    <property type="entry name" value="RmlC-like_jellyroll"/>
</dbReference>
<feature type="domain" description="HTH araC/xylS-type" evidence="4">
    <location>
        <begin position="190"/>
        <end position="288"/>
    </location>
</feature>
<evidence type="ECO:0000256" key="2">
    <source>
        <dbReference type="ARBA" id="ARBA00023125"/>
    </source>
</evidence>
<evidence type="ECO:0000256" key="1">
    <source>
        <dbReference type="ARBA" id="ARBA00023015"/>
    </source>
</evidence>
<dbReference type="InterPro" id="IPR020449">
    <property type="entry name" value="Tscrpt_reg_AraC-type_HTH"/>
</dbReference>
<protein>
    <submittedName>
        <fullName evidence="5">Helix-turn-helix domain-containing protein</fullName>
    </submittedName>
</protein>
<dbReference type="PROSITE" id="PS01124">
    <property type="entry name" value="HTH_ARAC_FAMILY_2"/>
    <property type="match status" value="1"/>
</dbReference>
<dbReference type="SUPFAM" id="SSF46689">
    <property type="entry name" value="Homeodomain-like"/>
    <property type="match status" value="1"/>
</dbReference>
<dbReference type="Gene3D" id="1.10.10.60">
    <property type="entry name" value="Homeodomain-like"/>
    <property type="match status" value="1"/>
</dbReference>
<dbReference type="PROSITE" id="PS00041">
    <property type="entry name" value="HTH_ARAC_FAMILY_1"/>
    <property type="match status" value="1"/>
</dbReference>
<keyword evidence="2" id="KW-0238">DNA-binding</keyword>
<keyword evidence="3" id="KW-0804">Transcription</keyword>
<accession>A0ABS1KMC0</accession>
<dbReference type="Proteomes" id="UP000613030">
    <property type="component" value="Unassembled WGS sequence"/>
</dbReference>
<dbReference type="PRINTS" id="PR00032">
    <property type="entry name" value="HTHARAC"/>
</dbReference>
<organism evidence="5 6">
    <name type="scientific">Chryseolinea lacunae</name>
    <dbReference type="NCBI Taxonomy" id="2801331"/>
    <lineage>
        <taxon>Bacteria</taxon>
        <taxon>Pseudomonadati</taxon>
        <taxon>Bacteroidota</taxon>
        <taxon>Cytophagia</taxon>
        <taxon>Cytophagales</taxon>
        <taxon>Fulvivirgaceae</taxon>
        <taxon>Chryseolinea</taxon>
    </lineage>
</organism>
<keyword evidence="1" id="KW-0805">Transcription regulation</keyword>
<dbReference type="SUPFAM" id="SSF51182">
    <property type="entry name" value="RmlC-like cupins"/>
    <property type="match status" value="1"/>
</dbReference>
<evidence type="ECO:0000313" key="6">
    <source>
        <dbReference type="Proteomes" id="UP000613030"/>
    </source>
</evidence>
<dbReference type="InterPro" id="IPR018062">
    <property type="entry name" value="HTH_AraC-typ_CS"/>
</dbReference>
<reference evidence="5 6" key="1">
    <citation type="submission" date="2021-01" db="EMBL/GenBank/DDBJ databases">
        <title>Chryseolinea sp. Jin1 Genome sequencing and assembly.</title>
        <authorList>
            <person name="Kim I."/>
        </authorList>
    </citation>
    <scope>NUCLEOTIDE SEQUENCE [LARGE SCALE GENOMIC DNA]</scope>
    <source>
        <strain evidence="5 6">Jin1</strain>
    </source>
</reference>
<keyword evidence="6" id="KW-1185">Reference proteome</keyword>
<proteinExistence type="predicted"/>
<evidence type="ECO:0000256" key="3">
    <source>
        <dbReference type="ARBA" id="ARBA00023163"/>
    </source>
</evidence>
<sequence length="294" mass="34273">MQNHVSPSMNNLYEFNLKTNYNKLECDGLLFVEYQCMPGDVRSGIWSQHNYLAFIQSGKKTWITPDGEFPVTVGDAIFCKKGAHAIKNYYDEQFCALLFFIPDDFVKQVILESELVPKHTEVQSSIFRLKVDLSLRIYFESMISQFLTEENPSKHLLKLKFKELILQVVTANINPELTSYFFALAREEKANLKQVMLNNYLYRLSQEDFAKLTHRSLSSFKRDFQQAFGTSFTKWLTDMRLKHARVRLLTTEESISEVADQSGFDTTTHFIRCFKKQYNAPPQQFRQQNAVTTS</sequence>
<gene>
    <name evidence="5" type="ORF">JI741_05240</name>
</gene>
<dbReference type="SMART" id="SM00342">
    <property type="entry name" value="HTH_ARAC"/>
    <property type="match status" value="1"/>
</dbReference>